<evidence type="ECO:0000313" key="2">
    <source>
        <dbReference type="Proteomes" id="UP000552757"/>
    </source>
</evidence>
<gene>
    <name evidence="1" type="ORF">GGR44_002524</name>
</gene>
<accession>A0A7W6DPP4</accession>
<reference evidence="1 2" key="1">
    <citation type="submission" date="2020-08" db="EMBL/GenBank/DDBJ databases">
        <title>Genomic Encyclopedia of Type Strains, Phase IV (KMG-IV): sequencing the most valuable type-strain genomes for metagenomic binning, comparative biology and taxonomic classification.</title>
        <authorList>
            <person name="Goeker M."/>
        </authorList>
    </citation>
    <scope>NUCLEOTIDE SEQUENCE [LARGE SCALE GENOMIC DNA]</scope>
    <source>
        <strain evidence="1 2">DSM 29348</strain>
    </source>
</reference>
<dbReference type="AlphaFoldDB" id="A0A7W6DPP4"/>
<dbReference type="RefSeq" id="WP_183955921.1">
    <property type="nucleotide sequence ID" value="NZ_JACIEB010000006.1"/>
</dbReference>
<protein>
    <submittedName>
        <fullName evidence="1">Uncharacterized protein</fullName>
    </submittedName>
</protein>
<evidence type="ECO:0000313" key="1">
    <source>
        <dbReference type="EMBL" id="MBB3982844.1"/>
    </source>
</evidence>
<sequence>MSEEGAEFYFADGLRAALGDSVERWLPAIIEQGVVIEERDGAFLLAWPTQEHGIIAYIRAAKNAKSNAEFVAAWPFARTGRALDICIRWFDGDHDNPDIVLAHCAFGDVGFSAFDTFCLASYYQMSVGLIAVRAYVHGWAVKLELPSTQPIVLLPDQVSASVREAFAERFEQDGKVTIETKQMAALLPYRKESTPLHEIRGVVQAVSEEKEMLSLSFITLIVTVARQDDGTPMDIEITVSSEVWQGEWPKVGNAVRGLIWLQAIFDEPS</sequence>
<proteinExistence type="predicted"/>
<dbReference type="EMBL" id="JACIEB010000006">
    <property type="protein sequence ID" value="MBB3982844.1"/>
    <property type="molecule type" value="Genomic_DNA"/>
</dbReference>
<dbReference type="Proteomes" id="UP000552757">
    <property type="component" value="Unassembled WGS sequence"/>
</dbReference>
<comment type="caution">
    <text evidence="1">The sequence shown here is derived from an EMBL/GenBank/DDBJ whole genome shotgun (WGS) entry which is preliminary data.</text>
</comment>
<keyword evidence="2" id="KW-1185">Reference proteome</keyword>
<organism evidence="1 2">
    <name type="scientific">Sphingobium fontiphilum</name>
    <dbReference type="NCBI Taxonomy" id="944425"/>
    <lineage>
        <taxon>Bacteria</taxon>
        <taxon>Pseudomonadati</taxon>
        <taxon>Pseudomonadota</taxon>
        <taxon>Alphaproteobacteria</taxon>
        <taxon>Sphingomonadales</taxon>
        <taxon>Sphingomonadaceae</taxon>
        <taxon>Sphingobium</taxon>
    </lineage>
</organism>
<name>A0A7W6DPP4_9SPHN</name>